<dbReference type="Proteomes" id="UP001205105">
    <property type="component" value="Unassembled WGS sequence"/>
</dbReference>
<protein>
    <submittedName>
        <fullName evidence="2">Uncharacterized protein</fullName>
    </submittedName>
</protein>
<name>A0AAD5H724_9CHLO</name>
<sequence length="324" mass="35195">MVRCGPFELTLVHPSGETLPEVEKDGQFYAVASPGHMFKARVTVHPHLHTPQMLMQGIYNTVSLKVDGIKVGYRKCIRATGTTDFPGFLASGGAQSCSYRSFVFSTPQATEAKKATSLQFVEGTVQAKVYYARDTSFHQEVRPQGQVATNETVAPLPEGKKFFLQPSLTTGQGALQAGPGFSTSTYQVLGPGSLATLLLRYETASTLLLRGVLRQDNPAHQAILQRFPETASREEQQPAAAAGRKLQRQQDAGGEEGGGQQQPARQRQRQGDPEKIDLTSKPNGNAADEILAARQRNQVLSCDLTGDDDAPQWSTVPRPVHSQH</sequence>
<feature type="region of interest" description="Disordered" evidence="1">
    <location>
        <begin position="227"/>
        <end position="324"/>
    </location>
</feature>
<organism evidence="2 3">
    <name type="scientific">Chlorella ohadii</name>
    <dbReference type="NCBI Taxonomy" id="2649997"/>
    <lineage>
        <taxon>Eukaryota</taxon>
        <taxon>Viridiplantae</taxon>
        <taxon>Chlorophyta</taxon>
        <taxon>core chlorophytes</taxon>
        <taxon>Trebouxiophyceae</taxon>
        <taxon>Chlorellales</taxon>
        <taxon>Chlorellaceae</taxon>
        <taxon>Chlorella clade</taxon>
        <taxon>Chlorella</taxon>
    </lineage>
</organism>
<dbReference type="EMBL" id="JADXDR010000049">
    <property type="protein sequence ID" value="KAI7842675.1"/>
    <property type="molecule type" value="Genomic_DNA"/>
</dbReference>
<dbReference type="AlphaFoldDB" id="A0AAD5H724"/>
<evidence type="ECO:0000313" key="2">
    <source>
        <dbReference type="EMBL" id="KAI7842675.1"/>
    </source>
</evidence>
<reference evidence="2" key="1">
    <citation type="submission" date="2020-11" db="EMBL/GenBank/DDBJ databases">
        <title>Chlorella ohadii genome sequencing and assembly.</title>
        <authorList>
            <person name="Murik O."/>
            <person name="Treves H."/>
            <person name="Kedem I."/>
            <person name="Shotland Y."/>
            <person name="Kaplan A."/>
        </authorList>
    </citation>
    <scope>NUCLEOTIDE SEQUENCE</scope>
    <source>
        <strain evidence="2">1</strain>
    </source>
</reference>
<comment type="caution">
    <text evidence="2">The sequence shown here is derived from an EMBL/GenBank/DDBJ whole genome shotgun (WGS) entry which is preliminary data.</text>
</comment>
<evidence type="ECO:0000313" key="3">
    <source>
        <dbReference type="Proteomes" id="UP001205105"/>
    </source>
</evidence>
<evidence type="ECO:0000256" key="1">
    <source>
        <dbReference type="SAM" id="MobiDB-lite"/>
    </source>
</evidence>
<keyword evidence="3" id="KW-1185">Reference proteome</keyword>
<feature type="compositionally biased region" description="Basic and acidic residues" evidence="1">
    <location>
        <begin position="269"/>
        <end position="278"/>
    </location>
</feature>
<gene>
    <name evidence="2" type="ORF">COHA_003606</name>
</gene>
<accession>A0AAD5H724</accession>
<proteinExistence type="predicted"/>